<evidence type="ECO:0000256" key="11">
    <source>
        <dbReference type="PROSITE-ProRule" id="PRU00409"/>
    </source>
</evidence>
<sequence length="1247" mass="138877">MQIDFLKILRNYDITVYFVAFELLGIRTDAASGQGPLPDGQDLYYKTVRISPILSVPQSIVQSPLLKVSHKDHGAIPRQKRNVLFPSGVKLCAEESMQQSIANHLSYFHLRVCQETVWEAFKIFWDRLPNQEEYQIWMSQCLDGTATALAMGNNFSQSKELLALVESRMLLTGLKSEPNNSRLHTCSTPTTATEQEAQGEVIIEGAEVELPTEPTNDIEMEVLVRPTRAQLEQVVELSILLKGERYSDALRDTASFQYQTLNQQFIDKIEDALGGLPGLKSVTVLEFRLDGVVVVYAVTVEVEAEGVSSEQLDYLTLQSNLVENSYRELKERPTVVYNITDFRNNVSEALQNDNIIRDTTLALDPDLLQLKSVSSVPESIESTAGITKDDWVEILAAEMTPDAPEVKAEDVTMGENDVIILEESVTLPPKPEVTINDTGMEEEGLLLGNTVAIESPPLEHLPADPISPEQPEGTTVPKPPLEIEASGSGVDRLEDLPFQSKEEEESASAAEEEHTIEEEVVLEEVIIEEEILTEEAEAEVPEEEEVEEEAVEVPEEEEVEEEAVEVPEEEEVEEEAVEVPEEEEVEEEAVEVPEEEEVEEEAVEVPEEEEVEEEAVEVPEEVEEAVEVSDTAEVLEEEAEPSENLEYSILETETIEELEEENPAFVPVETMEAPEPAENLNVPENAMETVSPDEPEEEANKVLAHPEISGYGEEVKSLEEGPIIEEPVTGEDALEVEEEVAKEEVVMELLDMTEISVDNLVEDEMLLVDEAVPEAAHPTTLSAEKESPFTQDSDAVVEEEATEATGLDTAPEPEAEAEDQGVNPALTPAKYYPGPDISITLELQTIGPMTDYDLVPFGGTNQTEEGSSGYPSGGVHGVDHSVAMPINPGRALMVFFSLRVTNMKFSDDLFNKSSPEYKALEQRFIELLLPYLQSNLSNFQNLEILNFRNGSIVVNSRMKFGKPVPRGVNNAVYLILEDFANTAYKTMNLAIDKYSLDVESGDQANQCKFQACNEFAQCSVNRWSGEAECVCNAGYFSVDGLPCQSICDLQTDFCMNDGKCDIIPGQGAICRCRVGENWWYRGEHCEEYVSEPLVVGIAIASVAGFLLVASGVIFFLARTLRDQYDKDETEDPSGEGESIPSLERATKYNPMYESEATTGYSHYYRRYPEAPVYSSASAEASTDFSSEEIRHIYENSELTKEEIQDRIRIIELYAKDRQFADFVRQHQTALDTRRESTLDTRRESVST</sequence>
<evidence type="ECO:0000256" key="8">
    <source>
        <dbReference type="ARBA" id="ARBA00022737"/>
    </source>
</evidence>
<dbReference type="GeneID" id="106586708"/>
<accession>A0ABM3DX60</accession>
<feature type="region of interest" description="Disordered" evidence="12">
    <location>
        <begin position="778"/>
        <end position="829"/>
    </location>
</feature>
<evidence type="ECO:0000256" key="1">
    <source>
        <dbReference type="ARBA" id="ARBA00004437"/>
    </source>
</evidence>
<dbReference type="InterPro" id="IPR000082">
    <property type="entry name" value="SEA_dom"/>
</dbReference>
<dbReference type="SUPFAM" id="SSF82671">
    <property type="entry name" value="SEA domain"/>
    <property type="match status" value="1"/>
</dbReference>
<dbReference type="InterPro" id="IPR000742">
    <property type="entry name" value="EGF"/>
</dbReference>
<keyword evidence="9" id="KW-0325">Glycoprotein</keyword>
<keyword evidence="7" id="KW-0732">Signal</keyword>
<evidence type="ECO:0000256" key="6">
    <source>
        <dbReference type="ARBA" id="ARBA00022674"/>
    </source>
</evidence>
<dbReference type="PROSITE" id="PS50024">
    <property type="entry name" value="SEA"/>
    <property type="match status" value="2"/>
</dbReference>
<feature type="region of interest" description="Disordered" evidence="12">
    <location>
        <begin position="673"/>
        <end position="700"/>
    </location>
</feature>
<evidence type="ECO:0000256" key="4">
    <source>
        <dbReference type="ARBA" id="ARBA00022525"/>
    </source>
</evidence>
<dbReference type="PROSITE" id="PS01186">
    <property type="entry name" value="EGF_2"/>
    <property type="match status" value="1"/>
</dbReference>
<feature type="region of interest" description="Disordered" evidence="12">
    <location>
        <begin position="1125"/>
        <end position="1147"/>
    </location>
</feature>
<keyword evidence="6" id="KW-0358">Heparin-binding</keyword>
<keyword evidence="10" id="KW-0966">Cell projection</keyword>
<dbReference type="PANTHER" id="PTHR12199:SF4">
    <property type="entry name" value="INTERPHOTORECEPTOR MATRIX PROTEOGLYCAN 2"/>
    <property type="match status" value="1"/>
</dbReference>
<feature type="domain" description="SEA" evidence="14">
    <location>
        <begin position="890"/>
        <end position="1003"/>
    </location>
</feature>
<evidence type="ECO:0000256" key="13">
    <source>
        <dbReference type="SAM" id="Phobius"/>
    </source>
</evidence>
<name>A0ABM3DX60_SALSA</name>
<keyword evidence="11" id="KW-0547">Nucleotide-binding</keyword>
<dbReference type="InterPro" id="IPR011761">
    <property type="entry name" value="ATP-grasp"/>
</dbReference>
<keyword evidence="4" id="KW-0964">Secreted</keyword>
<dbReference type="InterPro" id="IPR039861">
    <property type="entry name" value="IMPG"/>
</dbReference>
<dbReference type="SMART" id="SM00200">
    <property type="entry name" value="SEA"/>
    <property type="match status" value="2"/>
</dbReference>
<keyword evidence="5" id="KW-0272">Extracellular matrix</keyword>
<feature type="region of interest" description="Disordered" evidence="12">
    <location>
        <begin position="535"/>
        <end position="648"/>
    </location>
</feature>
<proteinExistence type="predicted"/>
<feature type="compositionally biased region" description="Acidic residues" evidence="12">
    <location>
        <begin position="633"/>
        <end position="643"/>
    </location>
</feature>
<feature type="domain" description="ATP-grasp" evidence="15">
    <location>
        <begin position="437"/>
        <end position="691"/>
    </location>
</feature>
<dbReference type="RefSeq" id="XP_045563393.1">
    <property type="nucleotide sequence ID" value="XM_045707437.1"/>
</dbReference>
<dbReference type="Gene3D" id="3.30.70.960">
    <property type="entry name" value="SEA domain"/>
    <property type="match status" value="1"/>
</dbReference>
<keyword evidence="8" id="KW-0677">Repeat</keyword>
<evidence type="ECO:0000256" key="5">
    <source>
        <dbReference type="ARBA" id="ARBA00022530"/>
    </source>
</evidence>
<evidence type="ECO:0000256" key="3">
    <source>
        <dbReference type="ARBA" id="ARBA00004593"/>
    </source>
</evidence>
<feature type="region of interest" description="Disordered" evidence="12">
    <location>
        <begin position="456"/>
        <end position="519"/>
    </location>
</feature>
<dbReference type="PROSITE" id="PS50975">
    <property type="entry name" value="ATP_GRASP"/>
    <property type="match status" value="1"/>
</dbReference>
<feature type="region of interest" description="Disordered" evidence="12">
    <location>
        <begin position="855"/>
        <end position="874"/>
    </location>
</feature>
<evidence type="ECO:0000313" key="16">
    <source>
        <dbReference type="Proteomes" id="UP001652741"/>
    </source>
</evidence>
<organism evidence="16 17">
    <name type="scientific">Salmo salar</name>
    <name type="common">Atlantic salmon</name>
    <dbReference type="NCBI Taxonomy" id="8030"/>
    <lineage>
        <taxon>Eukaryota</taxon>
        <taxon>Metazoa</taxon>
        <taxon>Chordata</taxon>
        <taxon>Craniata</taxon>
        <taxon>Vertebrata</taxon>
        <taxon>Euteleostomi</taxon>
        <taxon>Actinopterygii</taxon>
        <taxon>Neopterygii</taxon>
        <taxon>Teleostei</taxon>
        <taxon>Protacanthopterygii</taxon>
        <taxon>Salmoniformes</taxon>
        <taxon>Salmonidae</taxon>
        <taxon>Salmoninae</taxon>
        <taxon>Salmo</taxon>
    </lineage>
</organism>
<feature type="domain" description="SEA" evidence="14">
    <location>
        <begin position="231"/>
        <end position="341"/>
    </location>
</feature>
<evidence type="ECO:0000313" key="17">
    <source>
        <dbReference type="RefSeq" id="XP_045563393.1"/>
    </source>
</evidence>
<evidence type="ECO:0000259" key="15">
    <source>
        <dbReference type="PROSITE" id="PS50975"/>
    </source>
</evidence>
<evidence type="ECO:0000256" key="2">
    <source>
        <dbReference type="ARBA" id="ARBA00004504"/>
    </source>
</evidence>
<evidence type="ECO:0000259" key="14">
    <source>
        <dbReference type="PROSITE" id="PS50024"/>
    </source>
</evidence>
<evidence type="ECO:0000256" key="12">
    <source>
        <dbReference type="SAM" id="MobiDB-lite"/>
    </source>
</evidence>
<feature type="compositionally biased region" description="Polar residues" evidence="12">
    <location>
        <begin position="859"/>
        <end position="870"/>
    </location>
</feature>
<feature type="compositionally biased region" description="Acidic residues" evidence="12">
    <location>
        <begin position="535"/>
        <end position="627"/>
    </location>
</feature>
<dbReference type="PANTHER" id="PTHR12199">
    <property type="entry name" value="INTERPHOTORECEPTOR MATRIX PROTEOGLYCAN"/>
    <property type="match status" value="1"/>
</dbReference>
<evidence type="ECO:0000256" key="9">
    <source>
        <dbReference type="ARBA" id="ARBA00023180"/>
    </source>
</evidence>
<protein>
    <submittedName>
        <fullName evidence="17">Interphotoreceptor matrix proteoglycan 2</fullName>
    </submittedName>
</protein>
<keyword evidence="13" id="KW-1133">Transmembrane helix</keyword>
<dbReference type="Proteomes" id="UP001652741">
    <property type="component" value="Chromosome ssa25"/>
</dbReference>
<keyword evidence="13" id="KW-0472">Membrane</keyword>
<comment type="subcellular location">
    <subcellularLocation>
        <location evidence="2">Cell projection</location>
        <location evidence="2">Cilium</location>
        <location evidence="2">Photoreceptor outer segment</location>
    </subcellularLocation>
    <subcellularLocation>
        <location evidence="1">Photoreceptor inner segment</location>
    </subcellularLocation>
    <subcellularLocation>
        <location evidence="3">Secreted</location>
        <location evidence="3">Extracellular space</location>
        <location evidence="3">Extracellular matrix</location>
        <location evidence="3">Interphotoreceptor matrix</location>
    </subcellularLocation>
</comment>
<dbReference type="InterPro" id="IPR036364">
    <property type="entry name" value="SEA_dom_sf"/>
</dbReference>
<reference evidence="17" key="1">
    <citation type="submission" date="2025-08" db="UniProtKB">
        <authorList>
            <consortium name="RefSeq"/>
        </authorList>
    </citation>
    <scope>IDENTIFICATION</scope>
</reference>
<feature type="transmembrane region" description="Helical" evidence="13">
    <location>
        <begin position="1093"/>
        <end position="1117"/>
    </location>
</feature>
<keyword evidence="11" id="KW-0067">ATP-binding</keyword>
<keyword evidence="16" id="KW-1185">Reference proteome</keyword>
<evidence type="ECO:0000256" key="7">
    <source>
        <dbReference type="ARBA" id="ARBA00022729"/>
    </source>
</evidence>
<dbReference type="Pfam" id="PF01390">
    <property type="entry name" value="SEA"/>
    <property type="match status" value="1"/>
</dbReference>
<evidence type="ECO:0000256" key="10">
    <source>
        <dbReference type="ARBA" id="ARBA00023273"/>
    </source>
</evidence>
<keyword evidence="13" id="KW-0812">Transmembrane</keyword>
<gene>
    <name evidence="17" type="primary">impg2a</name>
</gene>